<accession>A0AAD7CSD5</accession>
<feature type="compositionally biased region" description="Pro residues" evidence="1">
    <location>
        <begin position="37"/>
        <end position="51"/>
    </location>
</feature>
<evidence type="ECO:0000256" key="1">
    <source>
        <dbReference type="SAM" id="MobiDB-lite"/>
    </source>
</evidence>
<reference evidence="2" key="1">
    <citation type="submission" date="2023-03" db="EMBL/GenBank/DDBJ databases">
        <title>Massive genome expansion in bonnet fungi (Mycena s.s.) driven by repeated elements and novel gene families across ecological guilds.</title>
        <authorList>
            <consortium name="Lawrence Berkeley National Laboratory"/>
            <person name="Harder C.B."/>
            <person name="Miyauchi S."/>
            <person name="Viragh M."/>
            <person name="Kuo A."/>
            <person name="Thoen E."/>
            <person name="Andreopoulos B."/>
            <person name="Lu D."/>
            <person name="Skrede I."/>
            <person name="Drula E."/>
            <person name="Henrissat B."/>
            <person name="Morin E."/>
            <person name="Kohler A."/>
            <person name="Barry K."/>
            <person name="LaButti K."/>
            <person name="Morin E."/>
            <person name="Salamov A."/>
            <person name="Lipzen A."/>
            <person name="Mereny Z."/>
            <person name="Hegedus B."/>
            <person name="Baldrian P."/>
            <person name="Stursova M."/>
            <person name="Weitz H."/>
            <person name="Taylor A."/>
            <person name="Grigoriev I.V."/>
            <person name="Nagy L.G."/>
            <person name="Martin F."/>
            <person name="Kauserud H."/>
        </authorList>
    </citation>
    <scope>NUCLEOTIDE SEQUENCE</scope>
    <source>
        <strain evidence="2">CBHHK067</strain>
    </source>
</reference>
<dbReference type="AlphaFoldDB" id="A0AAD7CSD5"/>
<organism evidence="2 3">
    <name type="scientific">Mycena rosella</name>
    <name type="common">Pink bonnet</name>
    <name type="synonym">Agaricus rosellus</name>
    <dbReference type="NCBI Taxonomy" id="1033263"/>
    <lineage>
        <taxon>Eukaryota</taxon>
        <taxon>Fungi</taxon>
        <taxon>Dikarya</taxon>
        <taxon>Basidiomycota</taxon>
        <taxon>Agaricomycotina</taxon>
        <taxon>Agaricomycetes</taxon>
        <taxon>Agaricomycetidae</taxon>
        <taxon>Agaricales</taxon>
        <taxon>Marasmiineae</taxon>
        <taxon>Mycenaceae</taxon>
        <taxon>Mycena</taxon>
    </lineage>
</organism>
<dbReference type="EMBL" id="JARKIE010000253">
    <property type="protein sequence ID" value="KAJ7661105.1"/>
    <property type="molecule type" value="Genomic_DNA"/>
</dbReference>
<feature type="compositionally biased region" description="Polar residues" evidence="1">
    <location>
        <begin position="1"/>
        <end position="10"/>
    </location>
</feature>
<comment type="caution">
    <text evidence="2">The sequence shown here is derived from an EMBL/GenBank/DDBJ whole genome shotgun (WGS) entry which is preliminary data.</text>
</comment>
<feature type="region of interest" description="Disordered" evidence="1">
    <location>
        <begin position="1"/>
        <end position="53"/>
    </location>
</feature>
<proteinExistence type="predicted"/>
<sequence length="433" mass="46900">MPSTENQTTSHYREHTRQQDGWTVLAPPSHSPEPAGELPPPYTPNAPPAPAPAAAATTGVTLTFEIPINSNVVGVALVTRTKHYGRGVPFSVGYVEICNVMGLDPSTASVGYKWDNEKANAAIHELSNAINWKDCIENGIGQTVRARTRKVVCMIKNLKLPEETAPASAENLVGTKKRKSAGTSAPDDRKTFDYTKEHRELKSHLTCAAHKGQMCFISTVDGHHQPVEPYLLSLWAKEISVGNATQKRPPDNIVFQDFFLPQSKKPRIARSESSSNPCAPTIHVTVHTGASGSGGVAVSPPRRNPLAPITAATANAVNIDIPQTTSLYSPQPGPRIFDENSFDSIRYPPITNILQLIDDSGIFEDSAALTFPAIIFADALHEFQITHVDQVPLLDSDFYVKQTSMPVELAELFVEESIAAIGRAQKGKSANTI</sequence>
<evidence type="ECO:0000313" key="2">
    <source>
        <dbReference type="EMBL" id="KAJ7661105.1"/>
    </source>
</evidence>
<name>A0AAD7CSD5_MYCRO</name>
<evidence type="ECO:0000313" key="3">
    <source>
        <dbReference type="Proteomes" id="UP001221757"/>
    </source>
</evidence>
<gene>
    <name evidence="2" type="ORF">B0H17DRAFT_1144806</name>
</gene>
<dbReference type="Proteomes" id="UP001221757">
    <property type="component" value="Unassembled WGS sequence"/>
</dbReference>
<protein>
    <submittedName>
        <fullName evidence="2">Uncharacterized protein</fullName>
    </submittedName>
</protein>
<keyword evidence="3" id="KW-1185">Reference proteome</keyword>
<feature type="region of interest" description="Disordered" evidence="1">
    <location>
        <begin position="169"/>
        <end position="190"/>
    </location>
</feature>